<dbReference type="RefSeq" id="WP_099912240.1">
    <property type="nucleotide sequence ID" value="NZ_AWWI01000121.1"/>
</dbReference>
<dbReference type="OrthoDB" id="7644395at2"/>
<dbReference type="AlphaFoldDB" id="A0A2G8RAL1"/>
<dbReference type="Proteomes" id="UP000231259">
    <property type="component" value="Unassembled WGS sequence"/>
</dbReference>
<dbReference type="Gene3D" id="3.30.2000.30">
    <property type="match status" value="1"/>
</dbReference>
<name>A0A2G8RAL1_9RHOB</name>
<comment type="caution">
    <text evidence="1">The sequence shown here is derived from an EMBL/GenBank/DDBJ whole genome shotgun (WGS) entry which is preliminary data.</text>
</comment>
<gene>
    <name evidence="1" type="ORF">P775_18635</name>
</gene>
<accession>A0A2G8RAL1</accession>
<evidence type="ECO:0000313" key="2">
    <source>
        <dbReference type="Proteomes" id="UP000231259"/>
    </source>
</evidence>
<evidence type="ECO:0000313" key="1">
    <source>
        <dbReference type="EMBL" id="PIL18590.1"/>
    </source>
</evidence>
<organism evidence="1 2">
    <name type="scientific">Puniceibacterium antarcticum</name>
    <dbReference type="NCBI Taxonomy" id="1206336"/>
    <lineage>
        <taxon>Bacteria</taxon>
        <taxon>Pseudomonadati</taxon>
        <taxon>Pseudomonadota</taxon>
        <taxon>Alphaproteobacteria</taxon>
        <taxon>Rhodobacterales</taxon>
        <taxon>Paracoccaceae</taxon>
        <taxon>Puniceibacterium</taxon>
    </lineage>
</organism>
<reference evidence="1 2" key="1">
    <citation type="submission" date="2013-09" db="EMBL/GenBank/DDBJ databases">
        <title>Genome sequencing of Phaeobacter antarcticus sp. nov. SM1211.</title>
        <authorList>
            <person name="Zhang X.-Y."/>
            <person name="Liu C."/>
            <person name="Chen X.-L."/>
            <person name="Xie B.-B."/>
            <person name="Qin Q.-L."/>
            <person name="Rong J.-C."/>
            <person name="Zhang Y.-Z."/>
        </authorList>
    </citation>
    <scope>NUCLEOTIDE SEQUENCE [LARGE SCALE GENOMIC DNA]</scope>
    <source>
        <strain evidence="1 2">SM1211</strain>
    </source>
</reference>
<dbReference type="InterPro" id="IPR053745">
    <property type="entry name" value="Viral_Tail_Comp_sf"/>
</dbReference>
<protein>
    <recommendedName>
        <fullName evidence="3">Gene transfer agent protein</fullName>
    </recommendedName>
</protein>
<evidence type="ECO:0008006" key="3">
    <source>
        <dbReference type="Google" id="ProtNLM"/>
    </source>
</evidence>
<dbReference type="EMBL" id="AWWI01000121">
    <property type="protein sequence ID" value="PIL18590.1"/>
    <property type="molecule type" value="Genomic_DNA"/>
</dbReference>
<sequence>MSYANAAALQAAVYQHLLADAAVSARVGSDIYDSLPSGPLPDLYLTLGAEKVRDASDALGTGAWHDLTVAVITEQSGFHAAKEVAVAVSDALQDADLMLDRGRLVGLRFLRAQAKRESATVRRVEMTFRARVEDV</sequence>
<dbReference type="InterPro" id="IPR021508">
    <property type="entry name" value="Gp17-like"/>
</dbReference>
<dbReference type="Pfam" id="PF11367">
    <property type="entry name" value="Tail_completion_gp17"/>
    <property type="match status" value="1"/>
</dbReference>
<keyword evidence="2" id="KW-1185">Reference proteome</keyword>
<proteinExistence type="predicted"/>